<organism evidence="1 2">
    <name type="scientific">Pristionchus pacificus</name>
    <name type="common">Parasitic nematode worm</name>
    <dbReference type="NCBI Taxonomy" id="54126"/>
    <lineage>
        <taxon>Eukaryota</taxon>
        <taxon>Metazoa</taxon>
        <taxon>Ecdysozoa</taxon>
        <taxon>Nematoda</taxon>
        <taxon>Chromadorea</taxon>
        <taxon>Rhabditida</taxon>
        <taxon>Rhabditina</taxon>
        <taxon>Diplogasteromorpha</taxon>
        <taxon>Diplogasteroidea</taxon>
        <taxon>Neodiplogasteridae</taxon>
        <taxon>Pristionchus</taxon>
    </lineage>
</organism>
<dbReference type="Proteomes" id="UP000005239">
    <property type="component" value="Unassembled WGS sequence"/>
</dbReference>
<proteinExistence type="predicted"/>
<evidence type="ECO:0000313" key="1">
    <source>
        <dbReference type="EnsemblMetazoa" id="PPA37472.1"/>
    </source>
</evidence>
<keyword evidence="2" id="KW-1185">Reference proteome</keyword>
<reference evidence="2" key="1">
    <citation type="journal article" date="2008" name="Nat. Genet.">
        <title>The Pristionchus pacificus genome provides a unique perspective on nematode lifestyle and parasitism.</title>
        <authorList>
            <person name="Dieterich C."/>
            <person name="Clifton S.W."/>
            <person name="Schuster L.N."/>
            <person name="Chinwalla A."/>
            <person name="Delehaunty K."/>
            <person name="Dinkelacker I."/>
            <person name="Fulton L."/>
            <person name="Fulton R."/>
            <person name="Godfrey J."/>
            <person name="Minx P."/>
            <person name="Mitreva M."/>
            <person name="Roeseler W."/>
            <person name="Tian H."/>
            <person name="Witte H."/>
            <person name="Yang S.P."/>
            <person name="Wilson R.K."/>
            <person name="Sommer R.J."/>
        </authorList>
    </citation>
    <scope>NUCLEOTIDE SEQUENCE [LARGE SCALE GENOMIC DNA]</scope>
    <source>
        <strain evidence="2">PS312</strain>
    </source>
</reference>
<dbReference type="AlphaFoldDB" id="A0A8R1UT41"/>
<gene>
    <name evidence="1" type="primary">WBGene00275841</name>
</gene>
<dbReference type="EnsemblMetazoa" id="PPA37472.1">
    <property type="protein sequence ID" value="PPA37472.1"/>
    <property type="gene ID" value="WBGene00275841"/>
</dbReference>
<reference evidence="1" key="2">
    <citation type="submission" date="2022-06" db="UniProtKB">
        <authorList>
            <consortium name="EnsemblMetazoa"/>
        </authorList>
    </citation>
    <scope>IDENTIFICATION</scope>
    <source>
        <strain evidence="1">PS312</strain>
    </source>
</reference>
<protein>
    <submittedName>
        <fullName evidence="1">Uncharacterized protein</fullName>
    </submittedName>
</protein>
<sequence>MARFTYKKKRGKTDFDVTSSGANEGEKLICPLSSAPLRTPNHIRIDIFELCQPLSDSIANGLIMCFQMLPK</sequence>
<name>A0A8R1UT41_PRIPA</name>
<evidence type="ECO:0000313" key="2">
    <source>
        <dbReference type="Proteomes" id="UP000005239"/>
    </source>
</evidence>
<accession>A0A8R1UT41</accession>